<evidence type="ECO:0000313" key="2">
    <source>
        <dbReference type="EMBL" id="GAA1232279.1"/>
    </source>
</evidence>
<evidence type="ECO:0000313" key="3">
    <source>
        <dbReference type="Proteomes" id="UP001500653"/>
    </source>
</evidence>
<name>A0ABN1W2D5_9PSEU</name>
<reference evidence="2 3" key="1">
    <citation type="journal article" date="2019" name="Int. J. Syst. Evol. Microbiol.">
        <title>The Global Catalogue of Microorganisms (GCM) 10K type strain sequencing project: providing services to taxonomists for standard genome sequencing and annotation.</title>
        <authorList>
            <consortium name="The Broad Institute Genomics Platform"/>
            <consortium name="The Broad Institute Genome Sequencing Center for Infectious Disease"/>
            <person name="Wu L."/>
            <person name="Ma J."/>
        </authorList>
    </citation>
    <scope>NUCLEOTIDE SEQUENCE [LARGE SCALE GENOMIC DNA]</scope>
    <source>
        <strain evidence="2 3">JCM 13023</strain>
    </source>
</reference>
<dbReference type="Proteomes" id="UP001500653">
    <property type="component" value="Unassembled WGS sequence"/>
</dbReference>
<dbReference type="EMBL" id="BAAALN010000005">
    <property type="protein sequence ID" value="GAA1232279.1"/>
    <property type="molecule type" value="Genomic_DNA"/>
</dbReference>
<protein>
    <recommendedName>
        <fullName evidence="4">Rho termination factor N-terminal domain-containing protein</fullName>
    </recommendedName>
</protein>
<feature type="compositionally biased region" description="Basic and acidic residues" evidence="1">
    <location>
        <begin position="68"/>
        <end position="81"/>
    </location>
</feature>
<proteinExistence type="predicted"/>
<evidence type="ECO:0008006" key="4">
    <source>
        <dbReference type="Google" id="ProtNLM"/>
    </source>
</evidence>
<evidence type="ECO:0000256" key="1">
    <source>
        <dbReference type="SAM" id="MobiDB-lite"/>
    </source>
</evidence>
<keyword evidence="3" id="KW-1185">Reference proteome</keyword>
<dbReference type="RefSeq" id="WP_253863789.1">
    <property type="nucleotide sequence ID" value="NZ_BAAALN010000005.1"/>
</dbReference>
<feature type="region of interest" description="Disordered" evidence="1">
    <location>
        <begin position="68"/>
        <end position="131"/>
    </location>
</feature>
<comment type="caution">
    <text evidence="2">The sequence shown here is derived from an EMBL/GenBank/DDBJ whole genome shotgun (WGS) entry which is preliminary data.</text>
</comment>
<accession>A0ABN1W2D5</accession>
<gene>
    <name evidence="2" type="ORF">GCM10009676_14290</name>
</gene>
<sequence length="131" mass="13833">MDFHANSVRFGNHAAGYLPNMVHIPGQQDNDDMNMAELAESARAVGIFSTAHMSKAELIEAVRQQRETDAVLRAEGPRTDNRGSGNQGSGNQGSGKQRTAGRGTGEGRTGERAGDVPVQTAERRLTGGVTG</sequence>
<organism evidence="2 3">
    <name type="scientific">Prauserella halophila</name>
    <dbReference type="NCBI Taxonomy" id="185641"/>
    <lineage>
        <taxon>Bacteria</taxon>
        <taxon>Bacillati</taxon>
        <taxon>Actinomycetota</taxon>
        <taxon>Actinomycetes</taxon>
        <taxon>Pseudonocardiales</taxon>
        <taxon>Pseudonocardiaceae</taxon>
        <taxon>Prauserella</taxon>
    </lineage>
</organism>